<keyword evidence="5" id="KW-1185">Reference proteome</keyword>
<dbReference type="Pfam" id="PF25147">
    <property type="entry name" value="Ribophorin_II_C"/>
    <property type="match status" value="1"/>
</dbReference>
<comment type="caution">
    <text evidence="4">The sequence shown here is derived from an EMBL/GenBank/DDBJ whole genome shotgun (WGS) entry which is preliminary data.</text>
</comment>
<evidence type="ECO:0000313" key="5">
    <source>
        <dbReference type="Proteomes" id="UP001362899"/>
    </source>
</evidence>
<feature type="transmembrane region" description="Helical" evidence="1">
    <location>
        <begin position="208"/>
        <end position="227"/>
    </location>
</feature>
<protein>
    <recommendedName>
        <fullName evidence="3">Ribophorin II C-terminal domain-containing protein</fullName>
    </recommendedName>
</protein>
<feature type="chain" id="PRO_5044000212" description="Ribophorin II C-terminal domain-containing protein" evidence="2">
    <location>
        <begin position="16"/>
        <end position="256"/>
    </location>
</feature>
<name>A0AAV5RNV0_STABA</name>
<feature type="transmembrane region" description="Helical" evidence="1">
    <location>
        <begin position="233"/>
        <end position="252"/>
    </location>
</feature>
<keyword evidence="2" id="KW-0732">Signal</keyword>
<evidence type="ECO:0000313" key="4">
    <source>
        <dbReference type="EMBL" id="GMM52806.1"/>
    </source>
</evidence>
<dbReference type="AlphaFoldDB" id="A0AAV5RNV0"/>
<dbReference type="InterPro" id="IPR056790">
    <property type="entry name" value="Ribophorin_II_C"/>
</dbReference>
<feature type="domain" description="Ribophorin II C-terminal" evidence="3">
    <location>
        <begin position="162"/>
        <end position="254"/>
    </location>
</feature>
<evidence type="ECO:0000259" key="3">
    <source>
        <dbReference type="Pfam" id="PF25147"/>
    </source>
</evidence>
<gene>
    <name evidence="4" type="ORF">DASB73_037690</name>
</gene>
<accession>A0AAV5RNV0</accession>
<keyword evidence="1" id="KW-0812">Transmembrane</keyword>
<evidence type="ECO:0000256" key="2">
    <source>
        <dbReference type="SAM" id="SignalP"/>
    </source>
</evidence>
<organism evidence="4 5">
    <name type="scientific">Starmerella bacillaris</name>
    <name type="common">Yeast</name>
    <name type="synonym">Candida zemplinina</name>
    <dbReference type="NCBI Taxonomy" id="1247836"/>
    <lineage>
        <taxon>Eukaryota</taxon>
        <taxon>Fungi</taxon>
        <taxon>Dikarya</taxon>
        <taxon>Ascomycota</taxon>
        <taxon>Saccharomycotina</taxon>
        <taxon>Dipodascomycetes</taxon>
        <taxon>Dipodascales</taxon>
        <taxon>Trichomonascaceae</taxon>
        <taxon>Starmerella</taxon>
    </lineage>
</organism>
<dbReference type="Proteomes" id="UP001362899">
    <property type="component" value="Unassembled WGS sequence"/>
</dbReference>
<reference evidence="4 5" key="1">
    <citation type="journal article" date="2023" name="Elife">
        <title>Identification of key yeast species and microbe-microbe interactions impacting larval growth of Drosophila in the wild.</title>
        <authorList>
            <person name="Mure A."/>
            <person name="Sugiura Y."/>
            <person name="Maeda R."/>
            <person name="Honda K."/>
            <person name="Sakurai N."/>
            <person name="Takahashi Y."/>
            <person name="Watada M."/>
            <person name="Katoh T."/>
            <person name="Gotoh A."/>
            <person name="Gotoh Y."/>
            <person name="Taniguchi I."/>
            <person name="Nakamura K."/>
            <person name="Hayashi T."/>
            <person name="Katayama T."/>
            <person name="Uemura T."/>
            <person name="Hattori Y."/>
        </authorList>
    </citation>
    <scope>NUCLEOTIDE SEQUENCE [LARGE SCALE GENOMIC DNA]</scope>
    <source>
        <strain evidence="4 5">SB-73</strain>
    </source>
</reference>
<evidence type="ECO:0000256" key="1">
    <source>
        <dbReference type="SAM" id="Phobius"/>
    </source>
</evidence>
<proteinExistence type="predicted"/>
<feature type="signal peptide" evidence="2">
    <location>
        <begin position="1"/>
        <end position="15"/>
    </location>
</feature>
<keyword evidence="1" id="KW-0472">Membrane</keyword>
<feature type="transmembrane region" description="Helical" evidence="1">
    <location>
        <begin position="167"/>
        <end position="188"/>
    </location>
</feature>
<keyword evidence="1" id="KW-1133">Transmembrane helix</keyword>
<dbReference type="EMBL" id="BTGC01000008">
    <property type="protein sequence ID" value="GMM52806.1"/>
    <property type="molecule type" value="Genomic_DNA"/>
</dbReference>
<sequence length="256" mass="28174">MQLSSLLLVLNVAAAWVLQKGSVAVSGADTEKVPFSQIDGPVELFDEQSLDVTFTIPEEYHPRYVAMRIVATETKEDKIYLAKSRHSGSKISVPYKVIPSSMYDTPLKVYILASGNDTPPLEQALFNLNVYSNSDSKKTAPEPKHSALQTGGLPEIYYTYPQPPSHASVTIASAFIGIIDASFAILLIKWATFAKKCKQLFPSETSQFTTLVTVFAIEAVFLLYFLFMSIFSVITALSVLLPVFFIAANKIVTESK</sequence>